<organism evidence="1 2">
    <name type="scientific">Paludibacterium paludis</name>
    <dbReference type="NCBI Taxonomy" id="1225769"/>
    <lineage>
        <taxon>Bacteria</taxon>
        <taxon>Pseudomonadati</taxon>
        <taxon>Pseudomonadota</taxon>
        <taxon>Betaproteobacteria</taxon>
        <taxon>Neisseriales</taxon>
        <taxon>Chromobacteriaceae</taxon>
        <taxon>Paludibacterium</taxon>
    </lineage>
</organism>
<gene>
    <name evidence="1" type="ORF">GCM10011289_02240</name>
</gene>
<comment type="caution">
    <text evidence="1">The sequence shown here is derived from an EMBL/GenBank/DDBJ whole genome shotgun (WGS) entry which is preliminary data.</text>
</comment>
<reference evidence="1" key="1">
    <citation type="journal article" date="2014" name="Int. J. Syst. Evol. Microbiol.">
        <title>Complete genome sequence of Corynebacterium casei LMG S-19264T (=DSM 44701T), isolated from a smear-ripened cheese.</title>
        <authorList>
            <consortium name="US DOE Joint Genome Institute (JGI-PGF)"/>
            <person name="Walter F."/>
            <person name="Albersmeier A."/>
            <person name="Kalinowski J."/>
            <person name="Ruckert C."/>
        </authorList>
    </citation>
    <scope>NUCLEOTIDE SEQUENCE</scope>
    <source>
        <strain evidence="1">KCTC 32182</strain>
    </source>
</reference>
<accession>A0A918NWX9</accession>
<dbReference type="EMBL" id="BMYX01000001">
    <property type="protein sequence ID" value="GGY03492.1"/>
    <property type="molecule type" value="Genomic_DNA"/>
</dbReference>
<evidence type="ECO:0000313" key="1">
    <source>
        <dbReference type="EMBL" id="GGY03492.1"/>
    </source>
</evidence>
<keyword evidence="2" id="KW-1185">Reference proteome</keyword>
<proteinExistence type="predicted"/>
<dbReference type="AlphaFoldDB" id="A0A918NWX9"/>
<protein>
    <submittedName>
        <fullName evidence="1">Uncharacterized protein</fullName>
    </submittedName>
</protein>
<dbReference type="Proteomes" id="UP000645257">
    <property type="component" value="Unassembled WGS sequence"/>
</dbReference>
<name>A0A918NWX9_9NEIS</name>
<evidence type="ECO:0000313" key="2">
    <source>
        <dbReference type="Proteomes" id="UP000645257"/>
    </source>
</evidence>
<reference evidence="1" key="2">
    <citation type="submission" date="2020-09" db="EMBL/GenBank/DDBJ databases">
        <authorList>
            <person name="Sun Q."/>
            <person name="Kim S."/>
        </authorList>
    </citation>
    <scope>NUCLEOTIDE SEQUENCE</scope>
    <source>
        <strain evidence="1">KCTC 32182</strain>
    </source>
</reference>
<sequence length="70" mass="7440">MLAGLWKHHGTAIDMRPARINGMTGRLFLDRTTGRIAMSLALGIGPDGLIHGLCAMRNPDKLPSSSPACV</sequence>